<keyword evidence="1" id="KW-0687">Ribonucleoprotein</keyword>
<gene>
    <name evidence="1" type="ORF">BROSI_A1196</name>
</gene>
<dbReference type="RefSeq" id="WP_200891698.1">
    <property type="nucleotide sequence ID" value="NZ_BAFN01000001.1"/>
</dbReference>
<dbReference type="EMBL" id="BAFN01000001">
    <property type="protein sequence ID" value="GAN32681.1"/>
    <property type="molecule type" value="Genomic_DNA"/>
</dbReference>
<evidence type="ECO:0000313" key="2">
    <source>
        <dbReference type="Proteomes" id="UP000032309"/>
    </source>
</evidence>
<reference evidence="2" key="1">
    <citation type="journal article" date="2015" name="Genome Announc.">
        <title>Draft Genome Sequence of an Anaerobic Ammonium-Oxidizing Bacterium, "Candidatus Brocadia sinica".</title>
        <authorList>
            <person name="Oshiki M."/>
            <person name="Shinyako-Hata K."/>
            <person name="Satoh H."/>
            <person name="Okabe S."/>
        </authorList>
    </citation>
    <scope>NUCLEOTIDE SEQUENCE [LARGE SCALE GENOMIC DNA]</scope>
    <source>
        <strain evidence="2">JPN1</strain>
    </source>
</reference>
<proteinExistence type="predicted"/>
<comment type="caution">
    <text evidence="1">The sequence shown here is derived from an EMBL/GenBank/DDBJ whole genome shotgun (WGS) entry which is preliminary data.</text>
</comment>
<dbReference type="Proteomes" id="UP000032309">
    <property type="component" value="Unassembled WGS sequence"/>
</dbReference>
<accession>A0ABQ0JV90</accession>
<protein>
    <submittedName>
        <fullName evidence="1">Ribosomal protein S21</fullName>
    </submittedName>
</protein>
<keyword evidence="1" id="KW-0689">Ribosomal protein</keyword>
<dbReference type="GO" id="GO:0005840">
    <property type="term" value="C:ribosome"/>
    <property type="evidence" value="ECO:0007669"/>
    <property type="project" value="UniProtKB-KW"/>
</dbReference>
<name>A0ABQ0JV90_9BACT</name>
<evidence type="ECO:0000313" key="1">
    <source>
        <dbReference type="EMBL" id="GAN32681.1"/>
    </source>
</evidence>
<sequence length="193" mass="22251">MTEAQLHELEREYGLFKDEILDAINRRFRAKVTLEGAVAEVHLGKHIQALKDAGIIERFEVHDQDGYPDYSLWLPGWTDALRVECKNVRDSEEAYRQGGEVTAYKVETQKTRASKGDRSSRFYGYDQFEILAVCMGKKTHDWHQFMFIQSKHLARHSKHKNKMAVMHPVPLPGGDVRPPWYPDLGSLLEGLAR</sequence>
<organism evidence="1 2">
    <name type="scientific">Candidatus Brocadia sinica JPN1</name>
    <dbReference type="NCBI Taxonomy" id="1197129"/>
    <lineage>
        <taxon>Bacteria</taxon>
        <taxon>Pseudomonadati</taxon>
        <taxon>Planctomycetota</taxon>
        <taxon>Candidatus Brocadiia</taxon>
        <taxon>Candidatus Brocadiales</taxon>
        <taxon>Candidatus Brocadiaceae</taxon>
        <taxon>Candidatus Brocadia</taxon>
    </lineage>
</organism>
<keyword evidence="2" id="KW-1185">Reference proteome</keyword>